<evidence type="ECO:0000313" key="3">
    <source>
        <dbReference type="Proteomes" id="UP000192277"/>
    </source>
</evidence>
<sequence length="162" mass="17958">MSRFIIALVGLGLFAGACNDASHDEHAAQSNGYTAPVLKTREDTLFHEVMKGHDAGMAKLGKLRKNIDETTHRLDSLSKLPAKKVNAAYKQALTSLQTDLKKAGDEMDSWMQKFKLDSMAGNKELRTKYLEGERVKVTEVKEHILSVLQQADSLLNGSRQSQ</sequence>
<dbReference type="Proteomes" id="UP000192277">
    <property type="component" value="Unassembled WGS sequence"/>
</dbReference>
<keyword evidence="3" id="KW-1185">Reference proteome</keyword>
<reference evidence="2 3" key="1">
    <citation type="submission" date="2016-04" db="EMBL/GenBank/DDBJ databases">
        <authorList>
            <person name="Chen L."/>
            <person name="Zhuang W."/>
            <person name="Wang G."/>
        </authorList>
    </citation>
    <scope>NUCLEOTIDE SEQUENCE [LARGE SCALE GENOMIC DNA]</scope>
    <source>
        <strain evidence="3">GR20</strain>
    </source>
</reference>
<dbReference type="RefSeq" id="WP_014222210.1">
    <property type="nucleotide sequence ID" value="NZ_LWBO01000014.1"/>
</dbReference>
<feature type="coiled-coil region" evidence="1">
    <location>
        <begin position="60"/>
        <end position="113"/>
    </location>
</feature>
<evidence type="ECO:0000313" key="2">
    <source>
        <dbReference type="EMBL" id="OQP46476.1"/>
    </source>
</evidence>
<organism evidence="2 3">
    <name type="scientific">Niastella koreensis</name>
    <dbReference type="NCBI Taxonomy" id="354356"/>
    <lineage>
        <taxon>Bacteria</taxon>
        <taxon>Pseudomonadati</taxon>
        <taxon>Bacteroidota</taxon>
        <taxon>Chitinophagia</taxon>
        <taxon>Chitinophagales</taxon>
        <taxon>Chitinophagaceae</taxon>
        <taxon>Niastella</taxon>
    </lineage>
</organism>
<keyword evidence="1" id="KW-0175">Coiled coil</keyword>
<name>A0ABX3NUG6_9BACT</name>
<gene>
    <name evidence="2" type="ORF">A4D02_31045</name>
</gene>
<dbReference type="EMBL" id="LWBO01000014">
    <property type="protein sequence ID" value="OQP46476.1"/>
    <property type="molecule type" value="Genomic_DNA"/>
</dbReference>
<dbReference type="PROSITE" id="PS51257">
    <property type="entry name" value="PROKAR_LIPOPROTEIN"/>
    <property type="match status" value="1"/>
</dbReference>
<proteinExistence type="predicted"/>
<protein>
    <recommendedName>
        <fullName evidence="4">Viral A-type inclusion protein</fullName>
    </recommendedName>
</protein>
<evidence type="ECO:0008006" key="4">
    <source>
        <dbReference type="Google" id="ProtNLM"/>
    </source>
</evidence>
<comment type="caution">
    <text evidence="2">The sequence shown here is derived from an EMBL/GenBank/DDBJ whole genome shotgun (WGS) entry which is preliminary data.</text>
</comment>
<accession>A0ABX3NUG6</accession>
<evidence type="ECO:0000256" key="1">
    <source>
        <dbReference type="SAM" id="Coils"/>
    </source>
</evidence>